<dbReference type="Pfam" id="PF01725">
    <property type="entry name" value="Ham1p_like"/>
    <property type="match status" value="1"/>
</dbReference>
<dbReference type="EC" id="3.6.1.66" evidence="10"/>
<evidence type="ECO:0000256" key="6">
    <source>
        <dbReference type="ARBA" id="ARBA00022842"/>
    </source>
</evidence>
<evidence type="ECO:0000256" key="9">
    <source>
        <dbReference type="ARBA" id="ARBA00052017"/>
    </source>
</evidence>
<dbReference type="GO" id="GO:0017111">
    <property type="term" value="F:ribonucleoside triphosphate phosphatase activity"/>
    <property type="evidence" value="ECO:0007669"/>
    <property type="project" value="InterPro"/>
</dbReference>
<dbReference type="PATRIC" id="fig|1703778.3.peg.768"/>
<dbReference type="GO" id="GO:0000166">
    <property type="term" value="F:nucleotide binding"/>
    <property type="evidence" value="ECO:0007669"/>
    <property type="project" value="UniProtKB-KW"/>
</dbReference>
<dbReference type="GO" id="GO:0005829">
    <property type="term" value="C:cytosol"/>
    <property type="evidence" value="ECO:0007669"/>
    <property type="project" value="TreeGrafter"/>
</dbReference>
<comment type="caution">
    <text evidence="10">Lacks conserved residue(s) required for the propagation of feature annotation.</text>
</comment>
<feature type="binding site" evidence="10">
    <location>
        <begin position="180"/>
        <end position="181"/>
    </location>
    <ligand>
        <name>substrate</name>
    </ligand>
</feature>
<sequence>MRKKPVSLQIVLATRNPNKIVEIKEIIGDLAKIKAVNDIVDIDIPEFGRTLLENSFAKAVLTYRLCGKPTLADDSGLFVDSLNGEPGIYSSRYGKNDGERIARLLKNLGEVKNRRAAFRVVFVYYYAEGKYETFKGECVGKITDSARGSQGFGYDPVFIPEGYEKTFAELGPSVKNRISHRARALKKFRNFLVKTPV</sequence>
<keyword evidence="5 10" id="KW-0378">Hydrolase</keyword>
<comment type="catalytic activity">
    <reaction evidence="8 10">
        <text>dITP + H2O = dIMP + diphosphate + H(+)</text>
        <dbReference type="Rhea" id="RHEA:28342"/>
        <dbReference type="ChEBI" id="CHEBI:15377"/>
        <dbReference type="ChEBI" id="CHEBI:15378"/>
        <dbReference type="ChEBI" id="CHEBI:33019"/>
        <dbReference type="ChEBI" id="CHEBI:61194"/>
        <dbReference type="ChEBI" id="CHEBI:61382"/>
        <dbReference type="EC" id="3.6.1.66"/>
    </reaction>
</comment>
<comment type="caution">
    <text evidence="12">The sequence shown here is derived from an EMBL/GenBank/DDBJ whole genome shotgun (WGS) entry which is preliminary data.</text>
</comment>
<evidence type="ECO:0000256" key="5">
    <source>
        <dbReference type="ARBA" id="ARBA00022801"/>
    </source>
</evidence>
<dbReference type="GO" id="GO:0009146">
    <property type="term" value="P:purine nucleoside triphosphate catabolic process"/>
    <property type="evidence" value="ECO:0007669"/>
    <property type="project" value="UniProtKB-UniRule"/>
</dbReference>
<dbReference type="InterPro" id="IPR020922">
    <property type="entry name" value="dITP/XTP_pyrophosphatase"/>
</dbReference>
<evidence type="ECO:0000256" key="10">
    <source>
        <dbReference type="HAMAP-Rule" id="MF_01405"/>
    </source>
</evidence>
<comment type="cofactor">
    <cofactor evidence="10">
        <name>Mg(2+)</name>
        <dbReference type="ChEBI" id="CHEBI:18420"/>
    </cofactor>
    <text evidence="10">Binds 1 Mg(2+) ion per subunit.</text>
</comment>
<dbReference type="GO" id="GO:0046872">
    <property type="term" value="F:metal ion binding"/>
    <property type="evidence" value="ECO:0007669"/>
    <property type="project" value="UniProtKB-KW"/>
</dbReference>
<feature type="binding site" evidence="10">
    <location>
        <begin position="14"/>
        <end position="19"/>
    </location>
    <ligand>
        <name>substrate</name>
    </ligand>
</feature>
<feature type="binding site" evidence="10">
    <location>
        <position position="75"/>
    </location>
    <ligand>
        <name>substrate</name>
    </ligand>
</feature>
<dbReference type="HAMAP" id="MF_01405">
    <property type="entry name" value="Non_canon_purine_NTPase"/>
    <property type="match status" value="1"/>
</dbReference>
<keyword evidence="4 10" id="KW-0547">Nucleotide-binding</keyword>
<evidence type="ECO:0000256" key="11">
    <source>
        <dbReference type="RuleBase" id="RU003781"/>
    </source>
</evidence>
<gene>
    <name evidence="12" type="ORF">AMJ74_05070</name>
</gene>
<protein>
    <recommendedName>
        <fullName evidence="10">dITP/XTP pyrophosphatase</fullName>
        <ecNumber evidence="10">3.6.1.66</ecNumber>
    </recommendedName>
    <alternativeName>
        <fullName evidence="10">Non-canonical purine NTP pyrophosphatase</fullName>
    </alternativeName>
    <alternativeName>
        <fullName evidence="10">Non-standard purine NTP pyrophosphatase</fullName>
    </alternativeName>
    <alternativeName>
        <fullName evidence="10">Nucleoside-triphosphate diphosphatase</fullName>
    </alternativeName>
    <alternativeName>
        <fullName evidence="10">Nucleoside-triphosphate pyrophosphatase</fullName>
        <shortName evidence="10">NTPase</shortName>
    </alternativeName>
</protein>
<dbReference type="FunFam" id="3.90.950.10:FF:000001">
    <property type="entry name" value="dITP/XTP pyrophosphatase"/>
    <property type="match status" value="1"/>
</dbReference>
<evidence type="ECO:0000256" key="4">
    <source>
        <dbReference type="ARBA" id="ARBA00022741"/>
    </source>
</evidence>
<comment type="similarity">
    <text evidence="1 10 11">Belongs to the HAM1 NTPase family.</text>
</comment>
<dbReference type="Proteomes" id="UP000050975">
    <property type="component" value="Unassembled WGS sequence"/>
</dbReference>
<dbReference type="GO" id="GO:0035870">
    <property type="term" value="F:dITP diphosphatase activity"/>
    <property type="evidence" value="ECO:0007669"/>
    <property type="project" value="UniProtKB-UniRule"/>
</dbReference>
<dbReference type="InterPro" id="IPR002637">
    <property type="entry name" value="RdgB/HAM1"/>
</dbReference>
<evidence type="ECO:0000313" key="12">
    <source>
        <dbReference type="EMBL" id="KPL13556.1"/>
    </source>
</evidence>
<dbReference type="CDD" id="cd00515">
    <property type="entry name" value="HAM1"/>
    <property type="match status" value="1"/>
</dbReference>
<dbReference type="PANTHER" id="PTHR11067:SF9">
    <property type="entry name" value="INOSINE TRIPHOSPHATE PYROPHOSPHATASE"/>
    <property type="match status" value="1"/>
</dbReference>
<dbReference type="SUPFAM" id="SSF52972">
    <property type="entry name" value="ITPase-like"/>
    <property type="match status" value="1"/>
</dbReference>
<comment type="catalytic activity">
    <reaction evidence="9 10">
        <text>XTP + H2O = XMP + diphosphate + H(+)</text>
        <dbReference type="Rhea" id="RHEA:28610"/>
        <dbReference type="ChEBI" id="CHEBI:15377"/>
        <dbReference type="ChEBI" id="CHEBI:15378"/>
        <dbReference type="ChEBI" id="CHEBI:33019"/>
        <dbReference type="ChEBI" id="CHEBI:57464"/>
        <dbReference type="ChEBI" id="CHEBI:61314"/>
        <dbReference type="EC" id="3.6.1.66"/>
    </reaction>
</comment>
<comment type="function">
    <text evidence="10">Pyrophosphatase that catalyzes the hydrolysis of nucleoside triphosphates to their monophosphate derivatives, with a high preference for the non-canonical purine nucleotides XTP (xanthosine triphosphate), dITP (deoxyinosine triphosphate) and ITP. Seems to function as a house-cleaning enzyme that removes non-canonical purine nucleotides from the nucleotide pool, thus preventing their incorporation into DNA/RNA and avoiding chromosomal lesions.</text>
</comment>
<evidence type="ECO:0000256" key="8">
    <source>
        <dbReference type="ARBA" id="ARBA00051875"/>
    </source>
</evidence>
<evidence type="ECO:0000256" key="2">
    <source>
        <dbReference type="ARBA" id="ARBA00011738"/>
    </source>
</evidence>
<feature type="binding site" evidence="10">
    <location>
        <position position="74"/>
    </location>
    <ligand>
        <name>Mg(2+)</name>
        <dbReference type="ChEBI" id="CHEBI:18420"/>
    </ligand>
</feature>
<feature type="active site" description="Proton acceptor" evidence="10">
    <location>
        <position position="74"/>
    </location>
</feature>
<keyword evidence="7 10" id="KW-0546">Nucleotide metabolism</keyword>
<feature type="binding site" evidence="10">
    <location>
        <position position="175"/>
    </location>
    <ligand>
        <name>substrate</name>
    </ligand>
</feature>
<name>A0A0S8JUX5_UNCW3</name>
<evidence type="ECO:0000256" key="7">
    <source>
        <dbReference type="ARBA" id="ARBA00023080"/>
    </source>
</evidence>
<dbReference type="EMBL" id="LJVE01000097">
    <property type="protein sequence ID" value="KPL13556.1"/>
    <property type="molecule type" value="Genomic_DNA"/>
</dbReference>
<accession>A0A0S8JUX5</accession>
<proteinExistence type="inferred from homology"/>
<reference evidence="12 13" key="1">
    <citation type="journal article" date="2015" name="Microbiome">
        <title>Genomic resolution of linkages in carbon, nitrogen, and sulfur cycling among widespread estuary sediment bacteria.</title>
        <authorList>
            <person name="Baker B.J."/>
            <person name="Lazar C.S."/>
            <person name="Teske A.P."/>
            <person name="Dick G.J."/>
        </authorList>
    </citation>
    <scope>NUCLEOTIDE SEQUENCE [LARGE SCALE GENOMIC DNA]</scope>
    <source>
        <strain evidence="12">SM1_77</strain>
    </source>
</reference>
<dbReference type="Gene3D" id="3.90.950.10">
    <property type="match status" value="1"/>
</dbReference>
<dbReference type="AlphaFoldDB" id="A0A0S8JUX5"/>
<evidence type="ECO:0000256" key="1">
    <source>
        <dbReference type="ARBA" id="ARBA00008023"/>
    </source>
</evidence>
<organism evidence="12 13">
    <name type="scientific">candidate division WOR_3 bacterium SM1_77</name>
    <dbReference type="NCBI Taxonomy" id="1703778"/>
    <lineage>
        <taxon>Bacteria</taxon>
        <taxon>Bacteria division WOR-3</taxon>
    </lineage>
</organism>
<evidence type="ECO:0000256" key="3">
    <source>
        <dbReference type="ARBA" id="ARBA00022723"/>
    </source>
</evidence>
<comment type="subunit">
    <text evidence="2 10">Homodimer.</text>
</comment>
<feature type="binding site" evidence="10">
    <location>
        <begin position="152"/>
        <end position="155"/>
    </location>
    <ligand>
        <name>substrate</name>
    </ligand>
</feature>
<dbReference type="GO" id="GO:0036222">
    <property type="term" value="F:XTP diphosphatase activity"/>
    <property type="evidence" value="ECO:0007669"/>
    <property type="project" value="UniProtKB-UniRule"/>
</dbReference>
<dbReference type="GO" id="GO:0009117">
    <property type="term" value="P:nucleotide metabolic process"/>
    <property type="evidence" value="ECO:0007669"/>
    <property type="project" value="UniProtKB-KW"/>
</dbReference>
<evidence type="ECO:0000313" key="13">
    <source>
        <dbReference type="Proteomes" id="UP000050975"/>
    </source>
</evidence>
<keyword evidence="3 10" id="KW-0479">Metal-binding</keyword>
<dbReference type="InterPro" id="IPR029001">
    <property type="entry name" value="ITPase-like_fam"/>
</dbReference>
<dbReference type="NCBIfam" id="TIGR00042">
    <property type="entry name" value="RdgB/HAM1 family non-canonical purine NTP pyrophosphatase"/>
    <property type="match status" value="1"/>
</dbReference>
<dbReference type="PANTHER" id="PTHR11067">
    <property type="entry name" value="INOSINE TRIPHOSPHATE PYROPHOSPHATASE/HAM1 PROTEIN"/>
    <property type="match status" value="1"/>
</dbReference>
<keyword evidence="6 10" id="KW-0460">Magnesium</keyword>
<comment type="catalytic activity">
    <reaction evidence="10">
        <text>ITP + H2O = IMP + diphosphate + H(+)</text>
        <dbReference type="Rhea" id="RHEA:29399"/>
        <dbReference type="ChEBI" id="CHEBI:15377"/>
        <dbReference type="ChEBI" id="CHEBI:15378"/>
        <dbReference type="ChEBI" id="CHEBI:33019"/>
        <dbReference type="ChEBI" id="CHEBI:58053"/>
        <dbReference type="ChEBI" id="CHEBI:61402"/>
        <dbReference type="EC" id="3.6.1.66"/>
    </reaction>
</comment>
<dbReference type="GO" id="GO:0036220">
    <property type="term" value="F:ITP diphosphatase activity"/>
    <property type="evidence" value="ECO:0007669"/>
    <property type="project" value="UniProtKB-UniRule"/>
</dbReference>